<evidence type="ECO:0000313" key="2">
    <source>
        <dbReference type="EMBL" id="OAJ68614.1"/>
    </source>
</evidence>
<dbReference type="OrthoDB" id="7274054at2"/>
<evidence type="ECO:0000313" key="3">
    <source>
        <dbReference type="Proteomes" id="UP000077786"/>
    </source>
</evidence>
<comment type="caution">
    <text evidence="2">The sequence shown here is derived from an EMBL/GenBank/DDBJ whole genome shotgun (WGS) entry which is preliminary data.</text>
</comment>
<organism evidence="2 3">
    <name type="scientific">Gluconobacter cerinus</name>
    <dbReference type="NCBI Taxonomy" id="38307"/>
    <lineage>
        <taxon>Bacteria</taxon>
        <taxon>Pseudomonadati</taxon>
        <taxon>Pseudomonadota</taxon>
        <taxon>Alphaproteobacteria</taxon>
        <taxon>Acetobacterales</taxon>
        <taxon>Acetobacteraceae</taxon>
        <taxon>Gluconobacter</taxon>
    </lineage>
</organism>
<feature type="signal peptide" evidence="1">
    <location>
        <begin position="1"/>
        <end position="19"/>
    </location>
</feature>
<protein>
    <submittedName>
        <fullName evidence="2">Uncharacterized protein</fullName>
    </submittedName>
</protein>
<reference evidence="2 3" key="1">
    <citation type="submission" date="2016-03" db="EMBL/GenBank/DDBJ databases">
        <title>Draft genome sequence of Gluconobacter cerinus strain CECT 9110.</title>
        <authorList>
            <person name="Sainz F."/>
            <person name="Mas A."/>
            <person name="Torija M.J."/>
        </authorList>
    </citation>
    <scope>NUCLEOTIDE SEQUENCE [LARGE SCALE GENOMIC DNA]</scope>
    <source>
        <strain evidence="2 3">CECT 9110</strain>
    </source>
</reference>
<dbReference type="EMBL" id="LUTU01000005">
    <property type="protein sequence ID" value="OAJ68614.1"/>
    <property type="molecule type" value="Genomic_DNA"/>
</dbReference>
<evidence type="ECO:0000256" key="1">
    <source>
        <dbReference type="SAM" id="SignalP"/>
    </source>
</evidence>
<dbReference type="Proteomes" id="UP000077786">
    <property type="component" value="Unassembled WGS sequence"/>
</dbReference>
<proteinExistence type="predicted"/>
<dbReference type="RefSeq" id="WP_064274079.1">
    <property type="nucleotide sequence ID" value="NZ_LUTU01000005.1"/>
</dbReference>
<accession>A0A1B6VN34</accession>
<keyword evidence="1" id="KW-0732">Signal</keyword>
<sequence length="274" mass="29297">MKRMILLCLAMASCSSVTKGPDPDQAYENAMDTGRSAFELGHPDQSESQYRAAMDRALIRDDATQIHDAGFNLATALLEENKPADALTALDRTGKALKLRQYSQTSDLELVRSAALYRQHDLTGSEASALVALQSPDVGIRNRAAYLAGLGASDQGDTAQLTRMEALLAPSKEPAAMLDHQDLAARLALLNHAPALALEQAMSLTQKRRDAQDYEGMRRALLVAAQAAEAQGDMNTAAALRQQELSSRSVQQTGHVEKASITVSAVSAPAAAIR</sequence>
<dbReference type="PATRIC" id="fig|38307.3.peg.1357"/>
<dbReference type="AlphaFoldDB" id="A0A1B6VN34"/>
<name>A0A1B6VN34_9PROT</name>
<feature type="chain" id="PRO_5008590306" evidence="1">
    <location>
        <begin position="20"/>
        <end position="274"/>
    </location>
</feature>
<gene>
    <name evidence="2" type="ORF">A0123_01322</name>
</gene>